<protein>
    <recommendedName>
        <fullName evidence="3">OmpA-like domain-containing protein</fullName>
    </recommendedName>
</protein>
<comment type="caution">
    <text evidence="1">The sequence shown here is derived from an EMBL/GenBank/DDBJ whole genome shotgun (WGS) entry which is preliminary data.</text>
</comment>
<keyword evidence="2" id="KW-1185">Reference proteome</keyword>
<name>A0ABS8KJG8_9BURK</name>
<organism evidence="1 2">
    <name type="scientific">Paraburkholderia translucens</name>
    <dbReference type="NCBI Taxonomy" id="2886945"/>
    <lineage>
        <taxon>Bacteria</taxon>
        <taxon>Pseudomonadati</taxon>
        <taxon>Pseudomonadota</taxon>
        <taxon>Betaproteobacteria</taxon>
        <taxon>Burkholderiales</taxon>
        <taxon>Burkholderiaceae</taxon>
        <taxon>Paraburkholderia</taxon>
    </lineage>
</organism>
<proteinExistence type="predicted"/>
<dbReference type="EMBL" id="JAJITC010000015">
    <property type="protein sequence ID" value="MCC8404931.1"/>
    <property type="molecule type" value="Genomic_DNA"/>
</dbReference>
<gene>
    <name evidence="1" type="ORF">LJ655_24165</name>
</gene>
<reference evidence="1 2" key="1">
    <citation type="submission" date="2021-11" db="EMBL/GenBank/DDBJ databases">
        <authorList>
            <person name="Oh E.-T."/>
            <person name="Kim S.-B."/>
        </authorList>
    </citation>
    <scope>NUCLEOTIDE SEQUENCE [LARGE SCALE GENOMIC DNA]</scope>
    <source>
        <strain evidence="1 2">MMS20-SJTN17</strain>
    </source>
</reference>
<evidence type="ECO:0008006" key="3">
    <source>
        <dbReference type="Google" id="ProtNLM"/>
    </source>
</evidence>
<evidence type="ECO:0000313" key="2">
    <source>
        <dbReference type="Proteomes" id="UP001430614"/>
    </source>
</evidence>
<dbReference type="Proteomes" id="UP001430614">
    <property type="component" value="Unassembled WGS sequence"/>
</dbReference>
<evidence type="ECO:0000313" key="1">
    <source>
        <dbReference type="EMBL" id="MCC8404931.1"/>
    </source>
</evidence>
<accession>A0ABS8KJG8</accession>
<sequence length="137" mass="15351">MHRFLKSVYLQLPFSSTALSKENRQLVEDAVKKAKNGPDGRIHAIVIAGAYIGERDLDVLQDRRGEVVKTYLTKLGIPSANIYVEPATMTDSYLVKRPDGEVAVRQIEIELSPICRGSCEWKCADFTFWPSDTPGNH</sequence>